<keyword evidence="2" id="KW-1185">Reference proteome</keyword>
<proteinExistence type="predicted"/>
<dbReference type="Proteomes" id="UP001139193">
    <property type="component" value="Unassembled WGS sequence"/>
</dbReference>
<name>A0A9X2AJW1_9BACT</name>
<dbReference type="Pfam" id="PF13668">
    <property type="entry name" value="Ferritin_2"/>
    <property type="match status" value="1"/>
</dbReference>
<gene>
    <name evidence="1" type="ORF">MON38_22440</name>
</gene>
<protein>
    <submittedName>
        <fullName evidence="1">Ferritin-like domain-containing protein</fullName>
    </submittedName>
</protein>
<reference evidence="1" key="1">
    <citation type="submission" date="2022-03" db="EMBL/GenBank/DDBJ databases">
        <title>Bacterial whole genome sequence for Hymenobacter sp. DH14.</title>
        <authorList>
            <person name="Le V."/>
        </authorList>
    </citation>
    <scope>NUCLEOTIDE SEQUENCE</scope>
    <source>
        <strain evidence="1">DH14</strain>
    </source>
</reference>
<evidence type="ECO:0000313" key="1">
    <source>
        <dbReference type="EMBL" id="MCI1190195.1"/>
    </source>
</evidence>
<organism evidence="1 2">
    <name type="scientific">Hymenobacter cyanobacteriorum</name>
    <dbReference type="NCBI Taxonomy" id="2926463"/>
    <lineage>
        <taxon>Bacteria</taxon>
        <taxon>Pseudomonadati</taxon>
        <taxon>Bacteroidota</taxon>
        <taxon>Cytophagia</taxon>
        <taxon>Cytophagales</taxon>
        <taxon>Hymenobacteraceae</taxon>
        <taxon>Hymenobacter</taxon>
    </lineage>
</organism>
<dbReference type="InterPro" id="IPR009078">
    <property type="entry name" value="Ferritin-like_SF"/>
</dbReference>
<accession>A0A9X2AJW1</accession>
<comment type="caution">
    <text evidence="1">The sequence shown here is derived from an EMBL/GenBank/DDBJ whole genome shotgun (WGS) entry which is preliminary data.</text>
</comment>
<dbReference type="AlphaFoldDB" id="A0A9X2AJW1"/>
<dbReference type="RefSeq" id="WP_241938403.1">
    <property type="nucleotide sequence ID" value="NZ_JALBGC010000008.1"/>
</dbReference>
<evidence type="ECO:0000313" key="2">
    <source>
        <dbReference type="Proteomes" id="UP001139193"/>
    </source>
</evidence>
<dbReference type="EMBL" id="JALBGC010000008">
    <property type="protein sequence ID" value="MCI1190195.1"/>
    <property type="molecule type" value="Genomic_DNA"/>
</dbReference>
<dbReference type="SUPFAM" id="SSF47240">
    <property type="entry name" value="Ferritin-like"/>
    <property type="match status" value="1"/>
</dbReference>
<sequence>MKLLPFLDRLAATPAATGNAAPRRALLQQAGRAALAALPLALGTTQPVAARTQTTAYDAITQLLQLERLQMTYYSRALTTSGLIPAAQVADFQRLYDQQLQHVALLQNTLQTAGALVPAVPAFDFSGRKNVATNPVLFPNVLSNYDDFLALAQQLEDFSVRLYTTYAFINPDDAQFAKVLLRMLAVEGEHSAHVRGLRRDRGVAVKTWPSSSDAPIVRPAAAQALAAAATAGEDNLTQLASAGVPIVFSDFLNVFKFTSVPDASLAEAFDEPVVDVDTTKKRTPQVIAQAALDLFS</sequence>